<dbReference type="InterPro" id="IPR041698">
    <property type="entry name" value="Methyltransf_25"/>
</dbReference>
<keyword evidence="2 5" id="KW-0808">Transferase</keyword>
<evidence type="ECO:0000256" key="4">
    <source>
        <dbReference type="ARBA" id="ARBA00022756"/>
    </source>
</evidence>
<reference evidence="7" key="1">
    <citation type="submission" date="2020-10" db="EMBL/GenBank/DDBJ databases">
        <authorList>
            <person name="Gilroy R."/>
        </authorList>
    </citation>
    <scope>NUCLEOTIDE SEQUENCE</scope>
    <source>
        <strain evidence="7">35461</strain>
    </source>
</reference>
<evidence type="ECO:0000313" key="7">
    <source>
        <dbReference type="EMBL" id="HIV09861.1"/>
    </source>
</evidence>
<dbReference type="GO" id="GO:0009102">
    <property type="term" value="P:biotin biosynthetic process"/>
    <property type="evidence" value="ECO:0007669"/>
    <property type="project" value="UniProtKB-UniRule"/>
</dbReference>
<dbReference type="InterPro" id="IPR029063">
    <property type="entry name" value="SAM-dependent_MTases_sf"/>
</dbReference>
<protein>
    <recommendedName>
        <fullName evidence="5">Malonyl-[acyl-carrier protein] O-methyltransferase</fullName>
        <shortName evidence="5">Malonyl-ACP O-methyltransferase</shortName>
        <ecNumber evidence="5">2.1.1.197</ecNumber>
    </recommendedName>
    <alternativeName>
        <fullName evidence="5">Biotin synthesis protein BioC</fullName>
    </alternativeName>
</protein>
<keyword evidence="3 5" id="KW-0949">S-adenosyl-L-methionine</keyword>
<evidence type="ECO:0000313" key="8">
    <source>
        <dbReference type="Proteomes" id="UP000886845"/>
    </source>
</evidence>
<dbReference type="InterPro" id="IPR011814">
    <property type="entry name" value="BioC"/>
</dbReference>
<evidence type="ECO:0000259" key="6">
    <source>
        <dbReference type="Pfam" id="PF13649"/>
    </source>
</evidence>
<dbReference type="GO" id="GO:0102130">
    <property type="term" value="F:malonyl-CoA methyltransferase activity"/>
    <property type="evidence" value="ECO:0007669"/>
    <property type="project" value="UniProtKB-EC"/>
</dbReference>
<dbReference type="EC" id="2.1.1.197" evidence="5"/>
<comment type="catalytic activity">
    <reaction evidence="5">
        <text>malonyl-[ACP] + S-adenosyl-L-methionine = malonyl-[ACP] methyl ester + S-adenosyl-L-homocysteine</text>
        <dbReference type="Rhea" id="RHEA:17105"/>
        <dbReference type="Rhea" id="RHEA-COMP:9623"/>
        <dbReference type="Rhea" id="RHEA-COMP:9954"/>
        <dbReference type="ChEBI" id="CHEBI:57856"/>
        <dbReference type="ChEBI" id="CHEBI:59789"/>
        <dbReference type="ChEBI" id="CHEBI:78449"/>
        <dbReference type="ChEBI" id="CHEBI:78845"/>
        <dbReference type="EC" id="2.1.1.197"/>
    </reaction>
</comment>
<dbReference type="PANTHER" id="PTHR43861">
    <property type="entry name" value="TRANS-ACONITATE 2-METHYLTRANSFERASE-RELATED"/>
    <property type="match status" value="1"/>
</dbReference>
<dbReference type="HAMAP" id="MF_00835">
    <property type="entry name" value="BioC"/>
    <property type="match status" value="1"/>
</dbReference>
<feature type="domain" description="Methyltransferase" evidence="6">
    <location>
        <begin position="48"/>
        <end position="136"/>
    </location>
</feature>
<dbReference type="Proteomes" id="UP000886845">
    <property type="component" value="Unassembled WGS sequence"/>
</dbReference>
<sequence>MSDRERLLVSRFARAIATYEAQATVQREAADRLADLMGARFHVLGPRILEIGCGTGLLTRRLLARFAPAELVANDLCPDMGVCFANVPRVRFLPGDARAVPWPGPFDAIASASAVQWFDDLPAFAAQCAAALPPGGLLALSAFGPATLREVRALTGRGLRCPDETDFAAAFDGLFRPLARERAVRTLAFPDARAALRHLRETGVTATADPSARWTRARLEALDADWRRGFPHPDGGLALTYEPLWYLGARR</sequence>
<keyword evidence="1 5" id="KW-0489">Methyltransferase</keyword>
<gene>
    <name evidence="5 7" type="primary">bioC</name>
    <name evidence="7" type="ORF">IAC79_07095</name>
</gene>
<dbReference type="PANTHER" id="PTHR43861:SF1">
    <property type="entry name" value="TRANS-ACONITATE 2-METHYLTRANSFERASE"/>
    <property type="match status" value="1"/>
</dbReference>
<dbReference type="CDD" id="cd02440">
    <property type="entry name" value="AdoMet_MTases"/>
    <property type="match status" value="1"/>
</dbReference>
<evidence type="ECO:0000256" key="1">
    <source>
        <dbReference type="ARBA" id="ARBA00022603"/>
    </source>
</evidence>
<dbReference type="Gene3D" id="3.40.50.150">
    <property type="entry name" value="Vaccinia Virus protein VP39"/>
    <property type="match status" value="1"/>
</dbReference>
<proteinExistence type="inferred from homology"/>
<evidence type="ECO:0000256" key="5">
    <source>
        <dbReference type="HAMAP-Rule" id="MF_00835"/>
    </source>
</evidence>
<keyword evidence="4 5" id="KW-0093">Biotin biosynthesis</keyword>
<dbReference type="SUPFAM" id="SSF53335">
    <property type="entry name" value="S-adenosyl-L-methionine-dependent methyltransferases"/>
    <property type="match status" value="1"/>
</dbReference>
<comment type="caution">
    <text evidence="7">The sequence shown here is derived from an EMBL/GenBank/DDBJ whole genome shotgun (WGS) entry which is preliminary data.</text>
</comment>
<dbReference type="EMBL" id="DVOR01000228">
    <property type="protein sequence ID" value="HIV09861.1"/>
    <property type="molecule type" value="Genomic_DNA"/>
</dbReference>
<evidence type="ECO:0000256" key="2">
    <source>
        <dbReference type="ARBA" id="ARBA00022679"/>
    </source>
</evidence>
<dbReference type="AlphaFoldDB" id="A0A9D1NPH9"/>
<dbReference type="GO" id="GO:0010340">
    <property type="term" value="F:carboxyl-O-methyltransferase activity"/>
    <property type="evidence" value="ECO:0007669"/>
    <property type="project" value="UniProtKB-UniRule"/>
</dbReference>
<comment type="pathway">
    <text evidence="5">Cofactor biosynthesis; biotin biosynthesis.</text>
</comment>
<dbReference type="NCBIfam" id="TIGR02072">
    <property type="entry name" value="BioC"/>
    <property type="match status" value="1"/>
</dbReference>
<dbReference type="GO" id="GO:0032259">
    <property type="term" value="P:methylation"/>
    <property type="evidence" value="ECO:0007669"/>
    <property type="project" value="UniProtKB-KW"/>
</dbReference>
<name>A0A9D1NPH9_9BACT</name>
<dbReference type="Pfam" id="PF13649">
    <property type="entry name" value="Methyltransf_25"/>
    <property type="match status" value="1"/>
</dbReference>
<comment type="function">
    <text evidence="5">Converts the free carboxyl group of a malonyl-thioester to its methyl ester by transfer of a methyl group from S-adenosyl-L-methionine (SAM). It allows to synthesize pimeloyl-ACP via the fatty acid synthetic pathway.</text>
</comment>
<comment type="similarity">
    <text evidence="5">Belongs to the methyltransferase superfamily.</text>
</comment>
<reference evidence="7" key="2">
    <citation type="journal article" date="2021" name="PeerJ">
        <title>Extensive microbial diversity within the chicken gut microbiome revealed by metagenomics and culture.</title>
        <authorList>
            <person name="Gilroy R."/>
            <person name="Ravi A."/>
            <person name="Getino M."/>
            <person name="Pursley I."/>
            <person name="Horton D.L."/>
            <person name="Alikhan N.F."/>
            <person name="Baker D."/>
            <person name="Gharbi K."/>
            <person name="Hall N."/>
            <person name="Watson M."/>
            <person name="Adriaenssens E.M."/>
            <person name="Foster-Nyarko E."/>
            <person name="Jarju S."/>
            <person name="Secka A."/>
            <person name="Antonio M."/>
            <person name="Oren A."/>
            <person name="Chaudhuri R.R."/>
            <person name="La Ragione R."/>
            <person name="Hildebrand F."/>
            <person name="Pallen M.J."/>
        </authorList>
    </citation>
    <scope>NUCLEOTIDE SEQUENCE</scope>
    <source>
        <strain evidence="7">35461</strain>
    </source>
</reference>
<evidence type="ECO:0000256" key="3">
    <source>
        <dbReference type="ARBA" id="ARBA00022691"/>
    </source>
</evidence>
<accession>A0A9D1NPH9</accession>
<organism evidence="7 8">
    <name type="scientific">Candidatus Spyradenecus faecavium</name>
    <dbReference type="NCBI Taxonomy" id="2840947"/>
    <lineage>
        <taxon>Bacteria</taxon>
        <taxon>Pseudomonadati</taxon>
        <taxon>Lentisphaerota</taxon>
        <taxon>Lentisphaeria</taxon>
        <taxon>Lentisphaerales</taxon>
        <taxon>Lentisphaeraceae</taxon>
        <taxon>Lentisphaeraceae incertae sedis</taxon>
        <taxon>Candidatus Spyradenecus</taxon>
    </lineage>
</organism>